<dbReference type="SFLD" id="SFLDG01132">
    <property type="entry name" value="C1.5.3:_5'-Nucleotidase_Like"/>
    <property type="match status" value="1"/>
</dbReference>
<dbReference type="PANTHER" id="PTHR12725">
    <property type="entry name" value="HALOACID DEHALOGENASE-LIKE HYDROLASE"/>
    <property type="match status" value="1"/>
</dbReference>
<dbReference type="AlphaFoldDB" id="A0AAD9X0W2"/>
<dbReference type="InterPro" id="IPR023214">
    <property type="entry name" value="HAD_sf"/>
</dbReference>
<dbReference type="InterPro" id="IPR010237">
    <property type="entry name" value="Pyr-5-nucltdase"/>
</dbReference>
<dbReference type="PANTHER" id="PTHR12725:SF117">
    <property type="entry name" value="HALOACID DEHALOGENASE-LIKE HYDROLASE"/>
    <property type="match status" value="1"/>
</dbReference>
<reference evidence="1" key="1">
    <citation type="journal article" date="2023" name="Plant J.">
        <title>Genome sequences and population genomics provide insights into the demographic history, inbreeding, and mutation load of two 'living fossil' tree species of Dipteronia.</title>
        <authorList>
            <person name="Feng Y."/>
            <person name="Comes H.P."/>
            <person name="Chen J."/>
            <person name="Zhu S."/>
            <person name="Lu R."/>
            <person name="Zhang X."/>
            <person name="Li P."/>
            <person name="Qiu J."/>
            <person name="Olsen K.M."/>
            <person name="Qiu Y."/>
        </authorList>
    </citation>
    <scope>NUCLEOTIDE SEQUENCE</scope>
    <source>
        <strain evidence="1">KIB01</strain>
    </source>
</reference>
<dbReference type="InterPro" id="IPR036412">
    <property type="entry name" value="HAD-like_sf"/>
</dbReference>
<dbReference type="SFLD" id="SFLDG01129">
    <property type="entry name" value="C1.5:_HAD__Beta-PGM__Phosphata"/>
    <property type="match status" value="1"/>
</dbReference>
<dbReference type="NCBIfam" id="TIGR01509">
    <property type="entry name" value="HAD-SF-IA-v3"/>
    <property type="match status" value="1"/>
</dbReference>
<dbReference type="SUPFAM" id="SSF56784">
    <property type="entry name" value="HAD-like"/>
    <property type="match status" value="1"/>
</dbReference>
<keyword evidence="2" id="KW-1185">Reference proteome</keyword>
<dbReference type="EMBL" id="JANJYI010000005">
    <property type="protein sequence ID" value="KAK2649863.1"/>
    <property type="molecule type" value="Genomic_DNA"/>
</dbReference>
<sequence>MRLKKLGFLSINWNLEIISHQLFTSKLMMDYLGKFLKMDAMGRTTTATYEYLLFDLDDTLYPLSSGLNLACRKNIMEFMLQHLHIDESEVPGMCLDLYREHGTTMAGLKALGYEFDNDEFHVYVHGKLPYENLKADPVLRHLLLSMPQRKIIFTNADKAHVDQVLRKLGLEDCFEGIICFETLNPPLEQDENKDALDDDTVFAGGEAEFDNVDGIENSCLGSKSRIICKPSIEAIEAAIRIANIDPKKTLFFDDSVRNIASGKAAGLHTVIVGSSVLVPGADCALNSIHNIKEAIPEIWEGEGELLEQVIKPSSVETAVLA</sequence>
<dbReference type="CDD" id="cd02604">
    <property type="entry name" value="HAD_5NT"/>
    <property type="match status" value="1"/>
</dbReference>
<evidence type="ECO:0000313" key="2">
    <source>
        <dbReference type="Proteomes" id="UP001280121"/>
    </source>
</evidence>
<dbReference type="NCBIfam" id="TIGR01993">
    <property type="entry name" value="Pyr-5-nucltdase"/>
    <property type="match status" value="1"/>
</dbReference>
<evidence type="ECO:0000313" key="1">
    <source>
        <dbReference type="EMBL" id="KAK2649863.1"/>
    </source>
</evidence>
<organism evidence="1 2">
    <name type="scientific">Dipteronia dyeriana</name>
    <dbReference type="NCBI Taxonomy" id="168575"/>
    <lineage>
        <taxon>Eukaryota</taxon>
        <taxon>Viridiplantae</taxon>
        <taxon>Streptophyta</taxon>
        <taxon>Embryophyta</taxon>
        <taxon>Tracheophyta</taxon>
        <taxon>Spermatophyta</taxon>
        <taxon>Magnoliopsida</taxon>
        <taxon>eudicotyledons</taxon>
        <taxon>Gunneridae</taxon>
        <taxon>Pentapetalae</taxon>
        <taxon>rosids</taxon>
        <taxon>malvids</taxon>
        <taxon>Sapindales</taxon>
        <taxon>Sapindaceae</taxon>
        <taxon>Hippocastanoideae</taxon>
        <taxon>Acereae</taxon>
        <taxon>Dipteronia</taxon>
    </lineage>
</organism>
<dbReference type="InterPro" id="IPR006439">
    <property type="entry name" value="HAD-SF_hydro_IA"/>
</dbReference>
<accession>A0AAD9X0W2</accession>
<comment type="caution">
    <text evidence="1">The sequence shown here is derived from an EMBL/GenBank/DDBJ whole genome shotgun (WGS) entry which is preliminary data.</text>
</comment>
<gene>
    <name evidence="1" type="ORF">Ddye_017352</name>
</gene>
<proteinExistence type="predicted"/>
<dbReference type="Gene3D" id="3.40.50.1000">
    <property type="entry name" value="HAD superfamily/HAD-like"/>
    <property type="match status" value="1"/>
</dbReference>
<protein>
    <submittedName>
        <fullName evidence="1">Uncharacterized protein</fullName>
    </submittedName>
</protein>
<dbReference type="SFLD" id="SFLDS00003">
    <property type="entry name" value="Haloacid_Dehalogenase"/>
    <property type="match status" value="1"/>
</dbReference>
<name>A0AAD9X0W2_9ROSI</name>
<dbReference type="Proteomes" id="UP001280121">
    <property type="component" value="Unassembled WGS sequence"/>
</dbReference>